<dbReference type="Pfam" id="PF01814">
    <property type="entry name" value="Hemerythrin"/>
    <property type="match status" value="1"/>
</dbReference>
<accession>A0A2U2MX00</accession>
<organism evidence="6 7">
    <name type="scientific">Sediminicurvatus halobius</name>
    <dbReference type="NCBI Taxonomy" id="2182432"/>
    <lineage>
        <taxon>Bacteria</taxon>
        <taxon>Pseudomonadati</taxon>
        <taxon>Pseudomonadota</taxon>
        <taxon>Gammaproteobacteria</taxon>
        <taxon>Chromatiales</taxon>
        <taxon>Ectothiorhodospiraceae</taxon>
        <taxon>Sediminicurvatus</taxon>
    </lineage>
</organism>
<dbReference type="GO" id="GO:0005737">
    <property type="term" value="C:cytoplasm"/>
    <property type="evidence" value="ECO:0007669"/>
    <property type="project" value="UniProtKB-SubCell"/>
</dbReference>
<feature type="domain" description="Hemerythrin-like" evidence="5">
    <location>
        <begin position="81"/>
        <end position="221"/>
    </location>
</feature>
<dbReference type="CDD" id="cd12108">
    <property type="entry name" value="Hr-like"/>
    <property type="match status" value="1"/>
</dbReference>
<dbReference type="EMBL" id="QFFI01000037">
    <property type="protein sequence ID" value="PWG61380.1"/>
    <property type="molecule type" value="Genomic_DNA"/>
</dbReference>
<keyword evidence="4" id="KW-0408">Iron</keyword>
<dbReference type="Proteomes" id="UP000245474">
    <property type="component" value="Unassembled WGS sequence"/>
</dbReference>
<gene>
    <name evidence="6" type="ORF">DEM34_16825</name>
</gene>
<dbReference type="PANTHER" id="PTHR36438">
    <property type="entry name" value="IRON-SULFUR CLUSTER REPAIR PROTEIN YTFE"/>
    <property type="match status" value="1"/>
</dbReference>
<dbReference type="RefSeq" id="WP_109679991.1">
    <property type="nucleotide sequence ID" value="NZ_CP086615.1"/>
</dbReference>
<dbReference type="AlphaFoldDB" id="A0A2U2MX00"/>
<comment type="caution">
    <text evidence="6">The sequence shown here is derived from an EMBL/GenBank/DDBJ whole genome shotgun (WGS) entry which is preliminary data.</text>
</comment>
<dbReference type="GO" id="GO:0046872">
    <property type="term" value="F:metal ion binding"/>
    <property type="evidence" value="ECO:0007669"/>
    <property type="project" value="UniProtKB-KW"/>
</dbReference>
<comment type="subcellular location">
    <subcellularLocation>
        <location evidence="1">Cytoplasm</location>
    </subcellularLocation>
</comment>
<evidence type="ECO:0000256" key="1">
    <source>
        <dbReference type="ARBA" id="ARBA00004496"/>
    </source>
</evidence>
<dbReference type="NCBIfam" id="TIGR03652">
    <property type="entry name" value="FeS_repair_RIC"/>
    <property type="match status" value="1"/>
</dbReference>
<proteinExistence type="predicted"/>
<evidence type="ECO:0000256" key="4">
    <source>
        <dbReference type="ARBA" id="ARBA00023004"/>
    </source>
</evidence>
<reference evidence="6 7" key="1">
    <citation type="submission" date="2018-05" db="EMBL/GenBank/DDBJ databases">
        <title>Spiribacter halobius sp. nov., a moderately halophilic bacterium isolated from marine solar saltern.</title>
        <authorList>
            <person name="Zheng W.-S."/>
            <person name="Lu D.-C."/>
            <person name="Du Z.-J."/>
        </authorList>
    </citation>
    <scope>NUCLEOTIDE SEQUENCE [LARGE SCALE GENOMIC DNA]</scope>
    <source>
        <strain evidence="6 7">E85</strain>
    </source>
</reference>
<sequence>MNIQAASDHFGERTVGEIAASLPGATAVFRDYRLDFCCGGDVPLRDAAARRGIATSEIAERLAALGQSDALAYPQETSALIDHILVRYHQTHRRELPELIRLARKVESVHRDHAAAPRGLADELELMSTELDAHMQKEEEVLFPMMRRVDEGQPLGPPVAVMRAEHDDHGTHLHRLDAITDGFRVPEGACRSWQALYAGTAKLVDDVMAHVHLENHVLFPRFE</sequence>
<keyword evidence="2" id="KW-0963">Cytoplasm</keyword>
<evidence type="ECO:0000313" key="7">
    <source>
        <dbReference type="Proteomes" id="UP000245474"/>
    </source>
</evidence>
<dbReference type="Gene3D" id="1.20.120.520">
    <property type="entry name" value="nmb1532 protein domain like"/>
    <property type="match status" value="1"/>
</dbReference>
<evidence type="ECO:0000259" key="5">
    <source>
        <dbReference type="Pfam" id="PF01814"/>
    </source>
</evidence>
<name>A0A2U2MX00_9GAMM</name>
<evidence type="ECO:0000256" key="3">
    <source>
        <dbReference type="ARBA" id="ARBA00022723"/>
    </source>
</evidence>
<dbReference type="OrthoDB" id="9797132at2"/>
<protein>
    <submittedName>
        <fullName evidence="6">Iron-sulfur cluster repair di-iron protein</fullName>
    </submittedName>
</protein>
<evidence type="ECO:0000313" key="6">
    <source>
        <dbReference type="EMBL" id="PWG61380.1"/>
    </source>
</evidence>
<dbReference type="NCBIfam" id="NF008221">
    <property type="entry name" value="PRK10992.1"/>
    <property type="match status" value="1"/>
</dbReference>
<dbReference type="Pfam" id="PF04405">
    <property type="entry name" value="ScdA_N"/>
    <property type="match status" value="1"/>
</dbReference>
<keyword evidence="7" id="KW-1185">Reference proteome</keyword>
<keyword evidence="3" id="KW-0479">Metal-binding</keyword>
<evidence type="ECO:0000256" key="2">
    <source>
        <dbReference type="ARBA" id="ARBA00022490"/>
    </source>
</evidence>
<dbReference type="InterPro" id="IPR019903">
    <property type="entry name" value="RIC_family"/>
</dbReference>
<dbReference type="InterPro" id="IPR012312">
    <property type="entry name" value="Hemerythrin-like"/>
</dbReference>
<dbReference type="PANTHER" id="PTHR36438:SF1">
    <property type="entry name" value="IRON-SULFUR CLUSTER REPAIR PROTEIN YTFE"/>
    <property type="match status" value="1"/>
</dbReference>